<evidence type="ECO:0000313" key="1">
    <source>
        <dbReference type="EMBL" id="ODA13293.1"/>
    </source>
</evidence>
<proteinExistence type="predicted"/>
<dbReference type="AlphaFoldDB" id="A0A1C3CX93"/>
<dbReference type="Proteomes" id="UP000186553">
    <property type="component" value="Unassembled WGS sequence"/>
</dbReference>
<accession>A0A1C3CX93</accession>
<dbReference type="STRING" id="1891224.BBP83_07590"/>
<dbReference type="EMBL" id="MBDL01000009">
    <property type="protein sequence ID" value="ODA13293.1"/>
    <property type="molecule type" value="Genomic_DNA"/>
</dbReference>
<evidence type="ECO:0000313" key="2">
    <source>
        <dbReference type="Proteomes" id="UP000186553"/>
    </source>
</evidence>
<comment type="caution">
    <text evidence="1">The sequence shown here is derived from an EMBL/GenBank/DDBJ whole genome shotgun (WGS) entry which is preliminary data.</text>
</comment>
<dbReference type="OrthoDB" id="6685692at2"/>
<reference evidence="1 2" key="1">
    <citation type="submission" date="2016-07" db="EMBL/GenBank/DDBJ databases">
        <title>Acinetobacter sp. ANC 4603.</title>
        <authorList>
            <person name="Radolfova-Krizova L."/>
            <person name="Nemec A."/>
        </authorList>
    </citation>
    <scope>NUCLEOTIDE SEQUENCE [LARGE SCALE GENOMIC DNA]</scope>
    <source>
        <strain evidence="1 2">ANC 4603</strain>
    </source>
</reference>
<gene>
    <name evidence="1" type="ORF">BBP83_07590</name>
</gene>
<keyword evidence="2" id="KW-1185">Reference proteome</keyword>
<organism evidence="1 2">
    <name type="scientific">Acinetobacter celticus</name>
    <dbReference type="NCBI Taxonomy" id="1891224"/>
    <lineage>
        <taxon>Bacteria</taxon>
        <taxon>Pseudomonadati</taxon>
        <taxon>Pseudomonadota</taxon>
        <taxon>Gammaproteobacteria</taxon>
        <taxon>Moraxellales</taxon>
        <taxon>Moraxellaceae</taxon>
        <taxon>Acinetobacter</taxon>
    </lineage>
</organism>
<sequence length="326" mass="38141">MMNNVYISIFGLNLSTINDFKNIINNQISSDYKINWTNITDDRLDILLINEDFSEINHVKNINKKTTSILKVSKNEKSAGEIQNNHLYLPLVSSRAVNLWLDEALEKKQQLQQSNTRMSFPTEEEKEKHKKIDYKHISSTFSHIYSEYPDISNFTILNKDIAIAVFDLNNNLFYLDSEFNLENISDFIIIPAEINTIIKFKKHFKPKDLHHAFWQFVWDISPYEVPQYNNTYRLLKWPQPNLKFNRHALLKISAYLSKGCSIQYIHEKTNISVNTINRYLFACDIAQMMEEIPSHEALVNVPMVVETNEIGAVRGFFNNLRKKLGL</sequence>
<name>A0A1C3CX93_9GAMM</name>
<protein>
    <submittedName>
        <fullName evidence="1">Uncharacterized protein</fullName>
    </submittedName>
</protein>